<dbReference type="InterPro" id="IPR050438">
    <property type="entry name" value="LMW_PTPase"/>
</dbReference>
<evidence type="ECO:0000256" key="1">
    <source>
        <dbReference type="ARBA" id="ARBA00011063"/>
    </source>
</evidence>
<keyword evidence="3" id="KW-0378">Hydrolase</keyword>
<proteinExistence type="inferred from homology"/>
<dbReference type="SMART" id="SM00226">
    <property type="entry name" value="LMWPc"/>
    <property type="match status" value="1"/>
</dbReference>
<organism evidence="7 8">
    <name type="scientific">Thioploca ingrica</name>
    <dbReference type="NCBI Taxonomy" id="40754"/>
    <lineage>
        <taxon>Bacteria</taxon>
        <taxon>Pseudomonadati</taxon>
        <taxon>Pseudomonadota</taxon>
        <taxon>Gammaproteobacteria</taxon>
        <taxon>Thiotrichales</taxon>
        <taxon>Thiotrichaceae</taxon>
        <taxon>Thioploca</taxon>
    </lineage>
</organism>
<evidence type="ECO:0000256" key="5">
    <source>
        <dbReference type="PIRSR" id="PIRSR617867-1"/>
    </source>
</evidence>
<feature type="domain" description="Phosphotyrosine protein phosphatase I" evidence="6">
    <location>
        <begin position="2"/>
        <end position="151"/>
    </location>
</feature>
<dbReference type="CDD" id="cd16343">
    <property type="entry name" value="LMWPTP"/>
    <property type="match status" value="1"/>
</dbReference>
<gene>
    <name evidence="7" type="ORF">THII_1425</name>
</gene>
<dbReference type="FunFam" id="3.40.50.2300:FF:000113">
    <property type="entry name" value="Low molecular weight protein-tyrosine-phosphatase"/>
    <property type="match status" value="1"/>
</dbReference>
<dbReference type="SUPFAM" id="SSF52788">
    <property type="entry name" value="Phosphotyrosine protein phosphatases I"/>
    <property type="match status" value="1"/>
</dbReference>
<evidence type="ECO:0000259" key="6">
    <source>
        <dbReference type="SMART" id="SM00226"/>
    </source>
</evidence>
<dbReference type="OrthoDB" id="9784339at2"/>
<dbReference type="Gene3D" id="3.40.50.2300">
    <property type="match status" value="1"/>
</dbReference>
<dbReference type="AlphaFoldDB" id="A0A090AJL2"/>
<dbReference type="PANTHER" id="PTHR11717">
    <property type="entry name" value="LOW MOLECULAR WEIGHT PROTEIN TYROSINE PHOSPHATASE"/>
    <property type="match status" value="1"/>
</dbReference>
<dbReference type="KEGG" id="tig:THII_1425"/>
<feature type="active site" description="Nucleophile" evidence="5">
    <location>
        <position position="8"/>
    </location>
</feature>
<dbReference type="PRINTS" id="PR00719">
    <property type="entry name" value="LMWPTPASE"/>
</dbReference>
<feature type="active site" evidence="5">
    <location>
        <position position="14"/>
    </location>
</feature>
<evidence type="ECO:0000256" key="2">
    <source>
        <dbReference type="ARBA" id="ARBA00013064"/>
    </source>
</evidence>
<reference evidence="7 8" key="1">
    <citation type="journal article" date="2014" name="ISME J.">
        <title>Ecophysiology of Thioploca ingrica as revealed by the complete genome sequence supplemented with proteomic evidence.</title>
        <authorList>
            <person name="Kojima H."/>
            <person name="Ogura Y."/>
            <person name="Yamamoto N."/>
            <person name="Togashi T."/>
            <person name="Mori H."/>
            <person name="Watanabe T."/>
            <person name="Nemoto F."/>
            <person name="Kurokawa K."/>
            <person name="Hayashi T."/>
            <person name="Fukui M."/>
        </authorList>
    </citation>
    <scope>NUCLEOTIDE SEQUENCE [LARGE SCALE GENOMIC DNA]</scope>
</reference>
<name>A0A090AJL2_9GAMM</name>
<evidence type="ECO:0000313" key="8">
    <source>
        <dbReference type="Proteomes" id="UP000031623"/>
    </source>
</evidence>
<evidence type="ECO:0000256" key="4">
    <source>
        <dbReference type="ARBA" id="ARBA00022912"/>
    </source>
</evidence>
<keyword evidence="4" id="KW-0904">Protein phosphatase</keyword>
<dbReference type="PANTHER" id="PTHR11717:SF7">
    <property type="entry name" value="LOW MOLECULAR WEIGHT PHOSPHOTYROSINE PROTEIN PHOSPHATASE"/>
    <property type="match status" value="1"/>
</dbReference>
<dbReference type="Pfam" id="PF01451">
    <property type="entry name" value="LMWPc"/>
    <property type="match status" value="1"/>
</dbReference>
<dbReference type="InterPro" id="IPR036196">
    <property type="entry name" value="Ptyr_pPase_sf"/>
</dbReference>
<dbReference type="GO" id="GO:0004725">
    <property type="term" value="F:protein tyrosine phosphatase activity"/>
    <property type="evidence" value="ECO:0007669"/>
    <property type="project" value="UniProtKB-EC"/>
</dbReference>
<protein>
    <recommendedName>
        <fullName evidence="2">protein-tyrosine-phosphatase</fullName>
        <ecNumber evidence="2">3.1.3.48</ecNumber>
    </recommendedName>
</protein>
<dbReference type="STRING" id="40754.THII_1425"/>
<dbReference type="InterPro" id="IPR017867">
    <property type="entry name" value="Tyr_phospatase_low_mol_wt"/>
</dbReference>
<evidence type="ECO:0000256" key="3">
    <source>
        <dbReference type="ARBA" id="ARBA00022801"/>
    </source>
</evidence>
<sequence>MIQVLFVCMGNICRSPTAEGVFTHLVKQAGLSHKIKVRSAGTHAHFAGNPPDLRSQLAAWQRGIDLSGIRARQITPADFIQADYILAMDRDNYTVLHSCCPSGHEHKLRLFLEFAPHLQRQEVPDPYYEGINGFEQVLNLVESAGVGLLNELSKHFS</sequence>
<accession>A0A090AJL2</accession>
<evidence type="ECO:0000313" key="7">
    <source>
        <dbReference type="EMBL" id="BAP55722.1"/>
    </source>
</evidence>
<dbReference type="EC" id="3.1.3.48" evidence="2"/>
<dbReference type="EMBL" id="AP014633">
    <property type="protein sequence ID" value="BAP55722.1"/>
    <property type="molecule type" value="Genomic_DNA"/>
</dbReference>
<comment type="similarity">
    <text evidence="1">Belongs to the low molecular weight phosphotyrosine protein phosphatase family.</text>
</comment>
<dbReference type="HOGENOM" id="CLU_071415_2_2_6"/>
<dbReference type="Proteomes" id="UP000031623">
    <property type="component" value="Chromosome"/>
</dbReference>
<feature type="active site" description="Proton donor" evidence="5">
    <location>
        <position position="125"/>
    </location>
</feature>
<keyword evidence="8" id="KW-1185">Reference proteome</keyword>
<dbReference type="InterPro" id="IPR023485">
    <property type="entry name" value="Ptyr_pPase"/>
</dbReference>